<dbReference type="CDD" id="cd06170">
    <property type="entry name" value="LuxR_C_like"/>
    <property type="match status" value="1"/>
</dbReference>
<feature type="domain" description="HTH luxR-type" evidence="3">
    <location>
        <begin position="830"/>
        <end position="895"/>
    </location>
</feature>
<dbReference type="InterPro" id="IPR027417">
    <property type="entry name" value="P-loop_NTPase"/>
</dbReference>
<keyword evidence="2" id="KW-0067">ATP-binding</keyword>
<dbReference type="PANTHER" id="PTHR16305:SF35">
    <property type="entry name" value="TRANSCRIPTIONAL ACTIVATOR DOMAIN"/>
    <property type="match status" value="1"/>
</dbReference>
<dbReference type="PRINTS" id="PR00038">
    <property type="entry name" value="HTHLUXR"/>
</dbReference>
<dbReference type="Gene3D" id="1.10.10.10">
    <property type="entry name" value="Winged helix-like DNA-binding domain superfamily/Winged helix DNA-binding domain"/>
    <property type="match status" value="1"/>
</dbReference>
<name>A0ABP8DHT7_9ACTN</name>
<accession>A0ABP8DHT7</accession>
<dbReference type="SUPFAM" id="SSF52540">
    <property type="entry name" value="P-loop containing nucleoside triphosphate hydrolases"/>
    <property type="match status" value="1"/>
</dbReference>
<dbReference type="PROSITE" id="PS00622">
    <property type="entry name" value="HTH_LUXR_1"/>
    <property type="match status" value="1"/>
</dbReference>
<keyword evidence="5" id="KW-1185">Reference proteome</keyword>
<evidence type="ECO:0000256" key="2">
    <source>
        <dbReference type="ARBA" id="ARBA00022840"/>
    </source>
</evidence>
<dbReference type="InterPro" id="IPR000792">
    <property type="entry name" value="Tscrpt_reg_LuxR_C"/>
</dbReference>
<protein>
    <submittedName>
        <fullName evidence="4">LuxR family transcriptional regulator</fullName>
    </submittedName>
</protein>
<dbReference type="Pfam" id="PF00196">
    <property type="entry name" value="GerE"/>
    <property type="match status" value="1"/>
</dbReference>
<evidence type="ECO:0000256" key="1">
    <source>
        <dbReference type="ARBA" id="ARBA00022741"/>
    </source>
</evidence>
<dbReference type="PROSITE" id="PS50043">
    <property type="entry name" value="HTH_LUXR_2"/>
    <property type="match status" value="1"/>
</dbReference>
<dbReference type="InterPro" id="IPR016032">
    <property type="entry name" value="Sig_transdc_resp-reg_C-effctor"/>
</dbReference>
<proteinExistence type="predicted"/>
<evidence type="ECO:0000259" key="3">
    <source>
        <dbReference type="PROSITE" id="PS50043"/>
    </source>
</evidence>
<dbReference type="Proteomes" id="UP001500620">
    <property type="component" value="Unassembled WGS sequence"/>
</dbReference>
<dbReference type="SMART" id="SM00421">
    <property type="entry name" value="HTH_LUXR"/>
    <property type="match status" value="1"/>
</dbReference>
<dbReference type="InterPro" id="IPR036388">
    <property type="entry name" value="WH-like_DNA-bd_sf"/>
</dbReference>
<reference evidence="5" key="1">
    <citation type="journal article" date="2019" name="Int. J. Syst. Evol. Microbiol.">
        <title>The Global Catalogue of Microorganisms (GCM) 10K type strain sequencing project: providing services to taxonomists for standard genome sequencing and annotation.</title>
        <authorList>
            <consortium name="The Broad Institute Genomics Platform"/>
            <consortium name="The Broad Institute Genome Sequencing Center for Infectious Disease"/>
            <person name="Wu L."/>
            <person name="Ma J."/>
        </authorList>
    </citation>
    <scope>NUCLEOTIDE SEQUENCE [LARGE SCALE GENOMIC DNA]</scope>
    <source>
        <strain evidence="5">JCM 17441</strain>
    </source>
</reference>
<evidence type="ECO:0000313" key="4">
    <source>
        <dbReference type="EMBL" id="GAA4256387.1"/>
    </source>
</evidence>
<organism evidence="4 5">
    <name type="scientific">Dactylosporangium darangshiense</name>
    <dbReference type="NCBI Taxonomy" id="579108"/>
    <lineage>
        <taxon>Bacteria</taxon>
        <taxon>Bacillati</taxon>
        <taxon>Actinomycetota</taxon>
        <taxon>Actinomycetes</taxon>
        <taxon>Micromonosporales</taxon>
        <taxon>Micromonosporaceae</taxon>
        <taxon>Dactylosporangium</taxon>
    </lineage>
</organism>
<dbReference type="Pfam" id="PF13191">
    <property type="entry name" value="AAA_16"/>
    <property type="match status" value="1"/>
</dbReference>
<dbReference type="SUPFAM" id="SSF46894">
    <property type="entry name" value="C-terminal effector domain of the bipartite response regulators"/>
    <property type="match status" value="1"/>
</dbReference>
<keyword evidence="1" id="KW-0547">Nucleotide-binding</keyword>
<dbReference type="EMBL" id="BAABAT010000024">
    <property type="protein sequence ID" value="GAA4256387.1"/>
    <property type="molecule type" value="Genomic_DNA"/>
</dbReference>
<dbReference type="RefSeq" id="WP_345133371.1">
    <property type="nucleotide sequence ID" value="NZ_BAABAT010000024.1"/>
</dbReference>
<gene>
    <name evidence="4" type="ORF">GCM10022255_068980</name>
</gene>
<dbReference type="PANTHER" id="PTHR16305">
    <property type="entry name" value="TESTICULAR SOLUBLE ADENYLYL CYCLASE"/>
    <property type="match status" value="1"/>
</dbReference>
<comment type="caution">
    <text evidence="4">The sequence shown here is derived from an EMBL/GenBank/DDBJ whole genome shotgun (WGS) entry which is preliminary data.</text>
</comment>
<sequence length="902" mass="95418">MIGRAPELGRLRRLLTDDGGHGGALIVHGGAGVGKSSLLAAAAAEAREAGMLVLTVTGVQAEFGLPYAALRLLLSGLADDNDVAALLAGPDDGAYRIAWRVLDLLVATAEHQRLVLVVEDAQWLDRPSWDVLTFVGRRLAQDAVVLLAAIRDEADPGDRLRAVGIDLLAVGPLSDEDADALVTAHAPGLGHDLRARVVTEAAGNPLGLVELSAVASRYGADALLPAWLPLTTRLESVFGDTVAALPAGTRTLLSVAALDDGDSLPEILQAAAAVADGPLSPDDLDPAVAARVLVVDAADRVRFAHPLHRSAIRQACGLVLRGRIHAALAECVTDGDRRIWHRAAAALGPDDAIAHELEQSAHRYNHRSASYEAARAWERAARLSADPVVRNGRLVAAAFEYAESGDMAATSRLVAVIDESRLAPAARNQLAWLRETRMSMGWSGAARLVASADIALRMAADGQLEPAMHWLSSLGVRAWWSNPDETVRGAVVAAAEQLTMTPDEPLMLSTIALCEPVSRAAACAEHMRGLAGRTDFDSEQLLHLGTGALGIGAIDLARGFLDDAITRLTGAGRIAVLVQALNMQASAAVQWGDVRLGAAAAAQCRDLARESGAALWGLTSGLIHAQALALMGDGAAVAGQVDAAEEMFLAIGAHPMLALVQQARGLRALADGRAEEAYDHLVRIFDPADPAFHLYSPFGLLGYLADAGMRSDRMDAVRALYDEMVKVAAVSRSMALTVDLAYVRALLAGEDPAAGGLFEAALAGDAARWPWARARVLLAYGIWLRRVRQPAAARPMLRQAAGTFEALGIEPWAQAARRELRASGETLRRPTEVRERLTPQEMQIAQLAADGLSNRDIAARLFVSPRTISTHLYNVYPKLGVRSRAELAAALAGGAQNLRHLT</sequence>
<evidence type="ECO:0000313" key="5">
    <source>
        <dbReference type="Proteomes" id="UP001500620"/>
    </source>
</evidence>
<dbReference type="InterPro" id="IPR041664">
    <property type="entry name" value="AAA_16"/>
</dbReference>